<dbReference type="PANTHER" id="PTHR43788">
    <property type="entry name" value="DNA2/NAM7 HELICASE FAMILY MEMBER"/>
    <property type="match status" value="1"/>
</dbReference>
<keyword evidence="3" id="KW-0378">Hydrolase</keyword>
<dbReference type="Pfam" id="PF13086">
    <property type="entry name" value="AAA_11"/>
    <property type="match status" value="2"/>
</dbReference>
<accession>A0ABS9VAZ2</accession>
<dbReference type="Pfam" id="PF13195">
    <property type="entry name" value="DUF4011"/>
    <property type="match status" value="1"/>
</dbReference>
<name>A0ABS9VAZ2_9BACT</name>
<evidence type="ECO:0000313" key="9">
    <source>
        <dbReference type="Proteomes" id="UP001165430"/>
    </source>
</evidence>
<feature type="domain" description="DNA2/NAM7 helicase helicase" evidence="6">
    <location>
        <begin position="287"/>
        <end position="385"/>
    </location>
</feature>
<dbReference type="InterPro" id="IPR041679">
    <property type="entry name" value="DNA2/NAM7-like_C"/>
</dbReference>
<feature type="domain" description="DNA2/NAM7 helicase-like C-terminal" evidence="7">
    <location>
        <begin position="1004"/>
        <end position="1174"/>
    </location>
</feature>
<keyword evidence="2" id="KW-0547">Nucleotide-binding</keyword>
<keyword evidence="9" id="KW-1185">Reference proteome</keyword>
<organism evidence="8 9">
    <name type="scientific">Belliella alkalica</name>
    <dbReference type="NCBI Taxonomy" id="1730871"/>
    <lineage>
        <taxon>Bacteria</taxon>
        <taxon>Pseudomonadati</taxon>
        <taxon>Bacteroidota</taxon>
        <taxon>Cytophagia</taxon>
        <taxon>Cytophagales</taxon>
        <taxon>Cyclobacteriaceae</taxon>
        <taxon>Belliella</taxon>
    </lineage>
</organism>
<sequence>MVKNTFQVYLNRLTDLSSRNRSLYLPKLFSSQMIDLKSLEFLKHSDPYEYIRELIQGEKSIPLISTSDPRDKQLNHFSKNLQSIFQQVKTTEEETGEKSLYVAYPFVEGKLINDQIIRCPLLFFSVTLTKEDDNWVIKRNASSQIIFNKTFILAYQRAYLAPAIKDEHIFEEAPNEVTGFLSKIYDFLKENFSINFNQELYEQKLAGFPENSKTIDEEQLASGVLKLRPYAILGQFSQKTSFLIQDYEQLIAENESDLEDLLAARFAKEEESSSPREDQLYNVFPLDASQEAVVKAVRSGDSCVVEGPPGTGKSQLISNLAVDYISRGKKVLIVSQKRAALDVVYNRLEEKGFGAFLGLIHDFRTDRKLLFQKLKAQIDSIDHYQELNRGIDAIQYERQFSQLSRSIDTSLDYFDDYKKSLFNTEECGIPIKQLYMTSKLDDESIDLTQFYKSFTWDRVADFLRDLKEYEIYYKKYQNSRSFWLHRVDFSSFGVTASKRLKEILSEIESIKSDFGKEFAGIDGLNASFLFSIFEKKASLSKFKQYLHLLDRQIVFDDIIDQPSDVFDLLWLENKFETVKSLLSEEGVEWEIPDGEVQDTLSELLEYIESRKSWWGKINLKFNKNKFSRVIELIKTHHLKENDHDFSLLVKKLENRLNLNHQYTLLNQKDWLNLPQKPFDFSTFNHFSSTHLDAIQARLVMKDLEGLENAILSSDSSSKEVLSLINRIENFILKLESKIDSWSIYLSKIQIQHLISHAPEKSFLEQKEQIPHVFEELVEFDKLRKRLSVTDIQVMEKLLDEFPDHEYEQLSYLFLVGLSTAWIDHIESKYPVLREVGTVKFLNLHKDLIDAVEEKWSLSQHISELRIREQTFKKLEFNRLNNRTTYRELLHQVSKKKKLWSIKKLVENFEEEVFNLMPCWMASPETVSALFPLKQNFDLVIFDESSQCYVERGLPAMLRGKQVVIAGDSQQLQPFDMYQVRVDSDEEGLEVDTESLLDLSSSFFKKFWLKGHYRSSQKPLIEFSNHHFYQNKLEMLTERELVNANEIPFEFIHVDGIWENQTNKVEAETVLETIKKVQKIHPNYSIGVITFNFFQMELISKLAEMDESIDHSQLSIKNIENVQGDEFDWVIFSIGYAKNKAGRLIANFGMLSKNGGQNRLNVAITRAKRKISLITSLTSKDFKKEQLNNPGIDMLKKYLRFVEDLSKGKSVEYDQNTSSGFEESWTLKSRLLSTSNGVNISNYRESSWVDLAVKKEVEGYVEAILTDDQRLYNASSSKEAFVYHCMQLKQKSWPYHFYFSRQYWMGKDILEK</sequence>
<dbReference type="SUPFAM" id="SSF52540">
    <property type="entry name" value="P-loop containing nucleoside triphosphate hydrolases"/>
    <property type="match status" value="1"/>
</dbReference>
<evidence type="ECO:0000256" key="4">
    <source>
        <dbReference type="ARBA" id="ARBA00022806"/>
    </source>
</evidence>
<dbReference type="CDD" id="cd18808">
    <property type="entry name" value="SF1_C_Upf1"/>
    <property type="match status" value="1"/>
</dbReference>
<dbReference type="InterPro" id="IPR050534">
    <property type="entry name" value="Coronavir_polyprotein_1ab"/>
</dbReference>
<comment type="caution">
    <text evidence="8">The sequence shown here is derived from an EMBL/GenBank/DDBJ whole genome shotgun (WGS) entry which is preliminary data.</text>
</comment>
<evidence type="ECO:0000256" key="3">
    <source>
        <dbReference type="ARBA" id="ARBA00022801"/>
    </source>
</evidence>
<evidence type="ECO:0000256" key="1">
    <source>
        <dbReference type="ARBA" id="ARBA00007913"/>
    </source>
</evidence>
<dbReference type="Proteomes" id="UP001165430">
    <property type="component" value="Unassembled WGS sequence"/>
</dbReference>
<gene>
    <name evidence="8" type="ORF">MM213_08895</name>
</gene>
<dbReference type="RefSeq" id="WP_241411488.1">
    <property type="nucleotide sequence ID" value="NZ_JAKZGO010000006.1"/>
</dbReference>
<evidence type="ECO:0000256" key="5">
    <source>
        <dbReference type="ARBA" id="ARBA00022840"/>
    </source>
</evidence>
<evidence type="ECO:0000313" key="8">
    <source>
        <dbReference type="EMBL" id="MCH7413599.1"/>
    </source>
</evidence>
<keyword evidence="4" id="KW-0347">Helicase</keyword>
<dbReference type="InterPro" id="IPR025103">
    <property type="entry name" value="DUF4011"/>
</dbReference>
<dbReference type="InterPro" id="IPR047187">
    <property type="entry name" value="SF1_C_Upf1"/>
</dbReference>
<evidence type="ECO:0000256" key="2">
    <source>
        <dbReference type="ARBA" id="ARBA00022741"/>
    </source>
</evidence>
<dbReference type="InterPro" id="IPR027417">
    <property type="entry name" value="P-loop_NTPase"/>
</dbReference>
<reference evidence="8" key="1">
    <citation type="submission" date="2022-03" db="EMBL/GenBank/DDBJ databases">
        <title>De novo assembled genomes of Belliella spp. (Cyclobacteriaceae) strains.</title>
        <authorList>
            <person name="Szabo A."/>
            <person name="Korponai K."/>
            <person name="Felfoldi T."/>
        </authorList>
    </citation>
    <scope>NUCLEOTIDE SEQUENCE</scope>
    <source>
        <strain evidence="8">DSM 111903</strain>
    </source>
</reference>
<dbReference type="Pfam" id="PF13087">
    <property type="entry name" value="AAA_12"/>
    <property type="match status" value="1"/>
</dbReference>
<dbReference type="EMBL" id="JAKZGO010000006">
    <property type="protein sequence ID" value="MCH7413599.1"/>
    <property type="molecule type" value="Genomic_DNA"/>
</dbReference>
<comment type="similarity">
    <text evidence="1">Belongs to the DNA2/NAM7 helicase family.</text>
</comment>
<proteinExistence type="inferred from homology"/>
<dbReference type="InterPro" id="IPR041677">
    <property type="entry name" value="DNA2/NAM7_AAA_11"/>
</dbReference>
<dbReference type="Gene3D" id="3.40.50.300">
    <property type="entry name" value="P-loop containing nucleotide triphosphate hydrolases"/>
    <property type="match status" value="3"/>
</dbReference>
<keyword evidence="5" id="KW-0067">ATP-binding</keyword>
<evidence type="ECO:0000259" key="7">
    <source>
        <dbReference type="Pfam" id="PF13087"/>
    </source>
</evidence>
<evidence type="ECO:0000259" key="6">
    <source>
        <dbReference type="Pfam" id="PF13086"/>
    </source>
</evidence>
<dbReference type="PANTHER" id="PTHR43788:SF8">
    <property type="entry name" value="DNA-BINDING PROTEIN SMUBP-2"/>
    <property type="match status" value="1"/>
</dbReference>
<feature type="domain" description="DNA2/NAM7 helicase helicase" evidence="6">
    <location>
        <begin position="868"/>
        <end position="974"/>
    </location>
</feature>
<protein>
    <submittedName>
        <fullName evidence="8">AAA domain-containing protein</fullName>
    </submittedName>
</protein>